<dbReference type="AlphaFoldDB" id="A0AA37IM02"/>
<protein>
    <submittedName>
        <fullName evidence="1">Uncharacterized protein</fullName>
    </submittedName>
</protein>
<dbReference type="Proteomes" id="UP001055111">
    <property type="component" value="Unassembled WGS sequence"/>
</dbReference>
<gene>
    <name evidence="1" type="ORF">CBA19CS42_29760</name>
</gene>
<name>A0AA37IM02_9BURK</name>
<dbReference type="EMBL" id="BPUS01000018">
    <property type="protein sequence ID" value="GJH28790.1"/>
    <property type="molecule type" value="Genomic_DNA"/>
</dbReference>
<dbReference type="RefSeq" id="WP_238215760.1">
    <property type="nucleotide sequence ID" value="NZ_BPUS01000018.1"/>
</dbReference>
<sequence>MKLSVSDLRAPTADRLRPIYSVSTRTESPGILLTDANELHQPLAFLLDKGQRMQAEIWFLCYQRNVLIGARVDRSDDALQSGDALLGFDNPGLE</sequence>
<comment type="caution">
    <text evidence="1">The sequence shown here is derived from an EMBL/GenBank/DDBJ whole genome shotgun (WGS) entry which is preliminary data.</text>
</comment>
<proteinExistence type="predicted"/>
<evidence type="ECO:0000313" key="1">
    <source>
        <dbReference type="EMBL" id="GJH28790.1"/>
    </source>
</evidence>
<evidence type="ECO:0000313" key="2">
    <source>
        <dbReference type="Proteomes" id="UP001055111"/>
    </source>
</evidence>
<organism evidence="1 2">
    <name type="scientific">Caballeronia novacaledonica</name>
    <dbReference type="NCBI Taxonomy" id="1544861"/>
    <lineage>
        <taxon>Bacteria</taxon>
        <taxon>Pseudomonadati</taxon>
        <taxon>Pseudomonadota</taxon>
        <taxon>Betaproteobacteria</taxon>
        <taxon>Burkholderiales</taxon>
        <taxon>Burkholderiaceae</taxon>
        <taxon>Caballeronia</taxon>
    </lineage>
</organism>
<accession>A0AA37IM02</accession>
<reference evidence="1" key="1">
    <citation type="submission" date="2022-09" db="EMBL/GenBank/DDBJ databases">
        <title>Isolation and characterization of 3-chlorobenzoate degrading bacteria from soils in Shizuoka.</title>
        <authorList>
            <person name="Ifat A."/>
            <person name="Ogawa N."/>
            <person name="Kimbara K."/>
            <person name="Moriuchi R."/>
            <person name="Dohra H."/>
            <person name="Shintani M."/>
        </authorList>
    </citation>
    <scope>NUCLEOTIDE SEQUENCE</scope>
    <source>
        <strain evidence="1">19CS4-2</strain>
    </source>
</reference>